<keyword evidence="3" id="KW-0378">Hydrolase</keyword>
<dbReference type="PROSITE" id="PS00383">
    <property type="entry name" value="TYR_PHOSPHATASE_1"/>
    <property type="match status" value="1"/>
</dbReference>
<dbReference type="SMART" id="SM00404">
    <property type="entry name" value="PTPc_motif"/>
    <property type="match status" value="1"/>
</dbReference>
<dbReference type="Gene3D" id="3.90.190.10">
    <property type="entry name" value="Protein tyrosine phosphatase superfamily"/>
    <property type="match status" value="2"/>
</dbReference>
<name>A0A067QQE7_9AGAM</name>
<organism evidence="8 9">
    <name type="scientific">Jaapia argillacea MUCL 33604</name>
    <dbReference type="NCBI Taxonomy" id="933084"/>
    <lineage>
        <taxon>Eukaryota</taxon>
        <taxon>Fungi</taxon>
        <taxon>Dikarya</taxon>
        <taxon>Basidiomycota</taxon>
        <taxon>Agaricomycotina</taxon>
        <taxon>Agaricomycetes</taxon>
        <taxon>Agaricomycetidae</taxon>
        <taxon>Jaapiales</taxon>
        <taxon>Jaapiaceae</taxon>
        <taxon>Jaapia</taxon>
    </lineage>
</organism>
<feature type="region of interest" description="Disordered" evidence="5">
    <location>
        <begin position="228"/>
        <end position="249"/>
    </location>
</feature>
<dbReference type="SMART" id="SM00195">
    <property type="entry name" value="DSPc"/>
    <property type="match status" value="1"/>
</dbReference>
<dbReference type="AlphaFoldDB" id="A0A067QQE7"/>
<dbReference type="InterPro" id="IPR020422">
    <property type="entry name" value="TYR_PHOSPHATASE_DUAL_dom"/>
</dbReference>
<evidence type="ECO:0000256" key="1">
    <source>
        <dbReference type="ARBA" id="ARBA00007315"/>
    </source>
</evidence>
<dbReference type="STRING" id="933084.A0A067QQE7"/>
<dbReference type="InterPro" id="IPR044506">
    <property type="entry name" value="CDC14_C"/>
</dbReference>
<dbReference type="PROSITE" id="PS50056">
    <property type="entry name" value="TYR_PHOSPHATASE_2"/>
    <property type="match status" value="1"/>
</dbReference>
<dbReference type="InterPro" id="IPR000387">
    <property type="entry name" value="Tyr_Pase_dom"/>
</dbReference>
<dbReference type="InterPro" id="IPR029021">
    <property type="entry name" value="Prot-tyrosine_phosphatase-like"/>
</dbReference>
<feature type="compositionally biased region" description="Low complexity" evidence="5">
    <location>
        <begin position="528"/>
        <end position="544"/>
    </location>
</feature>
<dbReference type="InterPro" id="IPR003595">
    <property type="entry name" value="Tyr_Pase_cat"/>
</dbReference>
<proteinExistence type="inferred from homology"/>
<dbReference type="GO" id="GO:0004725">
    <property type="term" value="F:protein tyrosine phosphatase activity"/>
    <property type="evidence" value="ECO:0007669"/>
    <property type="project" value="UniProtKB-EC"/>
</dbReference>
<dbReference type="PROSITE" id="PS50054">
    <property type="entry name" value="TYR_PHOSPHATASE_DUAL"/>
    <property type="match status" value="1"/>
</dbReference>
<evidence type="ECO:0000256" key="2">
    <source>
        <dbReference type="ARBA" id="ARBA00013064"/>
    </source>
</evidence>
<evidence type="ECO:0000313" key="9">
    <source>
        <dbReference type="Proteomes" id="UP000027265"/>
    </source>
</evidence>
<dbReference type="FunCoup" id="A0A067QQE7">
    <property type="interactions" value="140"/>
</dbReference>
<dbReference type="OrthoDB" id="5632at2759"/>
<dbReference type="Proteomes" id="UP000027265">
    <property type="component" value="Unassembled WGS sequence"/>
</dbReference>
<evidence type="ECO:0000259" key="7">
    <source>
        <dbReference type="PROSITE" id="PS50056"/>
    </source>
</evidence>
<dbReference type="EC" id="3.1.3.48" evidence="2"/>
<dbReference type="CDD" id="cd17657">
    <property type="entry name" value="CDC14_N"/>
    <property type="match status" value="1"/>
</dbReference>
<reference evidence="9" key="1">
    <citation type="journal article" date="2014" name="Proc. Natl. Acad. Sci. U.S.A.">
        <title>Extensive sampling of basidiomycete genomes demonstrates inadequacy of the white-rot/brown-rot paradigm for wood decay fungi.</title>
        <authorList>
            <person name="Riley R."/>
            <person name="Salamov A.A."/>
            <person name="Brown D.W."/>
            <person name="Nagy L.G."/>
            <person name="Floudas D."/>
            <person name="Held B.W."/>
            <person name="Levasseur A."/>
            <person name="Lombard V."/>
            <person name="Morin E."/>
            <person name="Otillar R."/>
            <person name="Lindquist E.A."/>
            <person name="Sun H."/>
            <person name="LaButti K.M."/>
            <person name="Schmutz J."/>
            <person name="Jabbour D."/>
            <person name="Luo H."/>
            <person name="Baker S.E."/>
            <person name="Pisabarro A.G."/>
            <person name="Walton J.D."/>
            <person name="Blanchette R.A."/>
            <person name="Henrissat B."/>
            <person name="Martin F."/>
            <person name="Cullen D."/>
            <person name="Hibbett D.S."/>
            <person name="Grigoriev I.V."/>
        </authorList>
    </citation>
    <scope>NUCLEOTIDE SEQUENCE [LARGE SCALE GENOMIC DNA]</scope>
    <source>
        <strain evidence="9">MUCL 33604</strain>
    </source>
</reference>
<comment type="similarity">
    <text evidence="1">Belongs to the protein-tyrosine phosphatase family. Non-receptor class CDC14 subfamily.</text>
</comment>
<gene>
    <name evidence="8" type="ORF">JAAARDRAFT_28550</name>
</gene>
<dbReference type="InParanoid" id="A0A067QQE7"/>
<evidence type="ECO:0000259" key="6">
    <source>
        <dbReference type="PROSITE" id="PS50054"/>
    </source>
</evidence>
<feature type="region of interest" description="Disordered" evidence="5">
    <location>
        <begin position="464"/>
        <end position="605"/>
    </location>
</feature>
<sequence length="671" mass="73877">MTFSPEPLCQFSDRLFFTTFPHPLPTSQDLNRSAAANGSPRIRGRAKAGPSTTPEDTATYYYFTIDDQLPYMSFFQDWGPLNLAMVYKACIYFHELLEDQELASHRLVLYSSNEPRRKANAALLMALYVMIVQRRAPWEAFHPIAELEFMPFRDAGRGPSDFHLSIQDCLWGIWKAMQNGLCDMNEFSVEEYEFYEKVENGDWNWITPNFIAFASPVDPVWVKKERERKEKEKLAGGPSSPLKSAPGPSTHELALQRKLPMPFQNCLEYFEKSNIKLVVRLNTELYDRGVFEERGIRHVEMYFDDGTNPTDEIVRRFIDLSDEIIEAGGVVAVHCKAGLGRTGTLIGAYLIWKYGFTAHEAIGFMRIVRPGSVVGPQQQYMYLKQLEWAKWAAVDEMQRMQAAAATASIPIVAPATPPAETEELDDLPMDVAAPAVIHIPPTSMALPPVTPSKHIAAGTAKARAITPPGQPRKTPVAKRVAVDSSDDENEENDVLPALGLAPSVRSPAKRTSTRTVANRQTASEQRPTRVTRSSTTSGGTRKPTAVGGVSTRTNGQAPNKIPRLANGAVTRSRAAATGGTTTMTTNNGRRPAQPPSPTPSRLPTLIPSKRNHASTLSDVAAATVKLAGAAADAWMKDNVSNVVVPATKSERPGLRSVRRRRSSFSSADVVA</sequence>
<feature type="compositionally biased region" description="Low complexity" evidence="5">
    <location>
        <begin position="567"/>
        <end position="591"/>
    </location>
</feature>
<evidence type="ECO:0000256" key="5">
    <source>
        <dbReference type="SAM" id="MobiDB-lite"/>
    </source>
</evidence>
<dbReference type="Pfam" id="PF14671">
    <property type="entry name" value="DSPn"/>
    <property type="match status" value="1"/>
</dbReference>
<feature type="region of interest" description="Disordered" evidence="5">
    <location>
        <begin position="27"/>
        <end position="53"/>
    </location>
</feature>
<feature type="compositionally biased region" description="Polar residues" evidence="5">
    <location>
        <begin position="513"/>
        <end position="525"/>
    </location>
</feature>
<evidence type="ECO:0000256" key="4">
    <source>
        <dbReference type="ARBA" id="ARBA00022912"/>
    </source>
</evidence>
<feature type="domain" description="Tyrosine-protein phosphatase" evidence="6">
    <location>
        <begin position="245"/>
        <end position="394"/>
    </location>
</feature>
<feature type="region of interest" description="Disordered" evidence="5">
    <location>
        <begin position="645"/>
        <end position="671"/>
    </location>
</feature>
<dbReference type="CDD" id="cd14499">
    <property type="entry name" value="CDC14_C"/>
    <property type="match status" value="1"/>
</dbReference>
<dbReference type="InterPro" id="IPR016130">
    <property type="entry name" value="Tyr_Pase_AS"/>
</dbReference>
<feature type="compositionally biased region" description="Polar residues" evidence="5">
    <location>
        <begin position="27"/>
        <end position="36"/>
    </location>
</feature>
<protein>
    <recommendedName>
        <fullName evidence="2">protein-tyrosine-phosphatase</fullName>
        <ecNumber evidence="2">3.1.3.48</ecNumber>
    </recommendedName>
</protein>
<keyword evidence="4" id="KW-0904">Protein phosphatase</keyword>
<evidence type="ECO:0000313" key="8">
    <source>
        <dbReference type="EMBL" id="KDQ64896.1"/>
    </source>
</evidence>
<dbReference type="EMBL" id="KL197709">
    <property type="protein sequence ID" value="KDQ64896.1"/>
    <property type="molecule type" value="Genomic_DNA"/>
</dbReference>
<dbReference type="Pfam" id="PF22785">
    <property type="entry name" value="Tc-R-P"/>
    <property type="match status" value="1"/>
</dbReference>
<dbReference type="InterPro" id="IPR029260">
    <property type="entry name" value="DSPn"/>
</dbReference>
<dbReference type="HOGENOM" id="CLU_017787_1_0_1"/>
<dbReference type="InterPro" id="IPR050561">
    <property type="entry name" value="PTP"/>
</dbReference>
<feature type="domain" description="Tyrosine specific protein phosphatases" evidence="7">
    <location>
        <begin position="315"/>
        <end position="380"/>
    </location>
</feature>
<accession>A0A067QQE7</accession>
<keyword evidence="9" id="KW-1185">Reference proteome</keyword>
<dbReference type="PANTHER" id="PTHR23339">
    <property type="entry name" value="TYROSINE SPECIFIC PROTEIN PHOSPHATASE AND DUAL SPECIFICITY PROTEIN PHOSPHATASE"/>
    <property type="match status" value="1"/>
</dbReference>
<evidence type="ECO:0000256" key="3">
    <source>
        <dbReference type="ARBA" id="ARBA00022801"/>
    </source>
</evidence>
<feature type="compositionally biased region" description="Acidic residues" evidence="5">
    <location>
        <begin position="484"/>
        <end position="493"/>
    </location>
</feature>
<dbReference type="SUPFAM" id="SSF52799">
    <property type="entry name" value="(Phosphotyrosine protein) phosphatases II"/>
    <property type="match status" value="2"/>
</dbReference>